<dbReference type="InterPro" id="IPR001296">
    <property type="entry name" value="Glyco_trans_1"/>
</dbReference>
<keyword evidence="3" id="KW-0614">Plasmid</keyword>
<dbReference type="KEGG" id="mvc:MSVAZ_0030"/>
<feature type="domain" description="Glycosyltransferase subfamily 4-like N-terminal" evidence="2">
    <location>
        <begin position="17"/>
        <end position="144"/>
    </location>
</feature>
<dbReference type="PANTHER" id="PTHR12526:SF634">
    <property type="entry name" value="BLL3361 PROTEIN"/>
    <property type="match status" value="1"/>
</dbReference>
<dbReference type="Gene3D" id="3.40.50.2000">
    <property type="entry name" value="Glycogen Phosphorylase B"/>
    <property type="match status" value="2"/>
</dbReference>
<evidence type="ECO:0000259" key="2">
    <source>
        <dbReference type="Pfam" id="PF13439"/>
    </source>
</evidence>
<sequence>MDYLRKVQHKDYIFDNVHVYFLNYLNIPLFYFYSRDLWASIEYSAIIKFIKKRNLRFDYIHAHYTWPSGVVAAKLKKDINVPLIITEHTSETFMKAIRNKDSQFVKAWEISDSIIRVRRGDISLFHDVGISLDKIRNVTNGYDSNKFYPMDMSICRTKLGLPPDTKIILNVANLYSTVKGHEYLITAMSEVVNQRKNSLCIIIGEGKLHDHLVKLVDELGMKDYIKLVGSKNHDEIPQWINSCDLFVLPSLNEGNPTVMFECLGCGKPFIGTKVGGVPEIIVTEDYGLLCEPARSKELAENILLGLNHNWDSDLIKEYSSQFSWSSIAENIYKVYSQINSNNNCCH</sequence>
<dbReference type="EMBL" id="CP009519">
    <property type="protein sequence ID" value="AKB42299.1"/>
    <property type="molecule type" value="Genomic_DNA"/>
</dbReference>
<name>A0A0E3Q1V4_9EURY</name>
<geneLocation type="plasmid" evidence="3 4">
    <name>unnamed</name>
</geneLocation>
<evidence type="ECO:0000313" key="4">
    <source>
        <dbReference type="Proteomes" id="UP000033096"/>
    </source>
</evidence>
<reference evidence="3 4" key="1">
    <citation type="submission" date="2014-07" db="EMBL/GenBank/DDBJ databases">
        <title>Methanogenic archaea and the global carbon cycle.</title>
        <authorList>
            <person name="Henriksen J.R."/>
            <person name="Luke J."/>
            <person name="Reinhart S."/>
            <person name="Benedict M.N."/>
            <person name="Youngblut N.D."/>
            <person name="Metcalf M.E."/>
            <person name="Whitaker R.J."/>
            <person name="Metcalf W.W."/>
        </authorList>
    </citation>
    <scope>NUCLEOTIDE SEQUENCE [LARGE SCALE GENOMIC DNA]</scope>
    <source>
        <strain evidence="3 4">Z-761</strain>
        <plasmid evidence="3 4">unnamed</plasmid>
    </source>
</reference>
<dbReference type="PATRIC" id="fig|1434123.4.peg.4337"/>
<dbReference type="HOGENOM" id="CLU_009583_14_0_2"/>
<keyword evidence="4" id="KW-1185">Reference proteome</keyword>
<dbReference type="AlphaFoldDB" id="A0A0E3Q1V4"/>
<organism evidence="3 4">
    <name type="scientific">Methanosarcina vacuolata Z-761</name>
    <dbReference type="NCBI Taxonomy" id="1434123"/>
    <lineage>
        <taxon>Archaea</taxon>
        <taxon>Methanobacteriati</taxon>
        <taxon>Methanobacteriota</taxon>
        <taxon>Stenosarchaea group</taxon>
        <taxon>Methanomicrobia</taxon>
        <taxon>Methanosarcinales</taxon>
        <taxon>Methanosarcinaceae</taxon>
        <taxon>Methanosarcina</taxon>
    </lineage>
</organism>
<protein>
    <submittedName>
        <fullName evidence="3">Glycosyl transferase, group 1</fullName>
    </submittedName>
</protein>
<dbReference type="Pfam" id="PF13439">
    <property type="entry name" value="Glyco_transf_4"/>
    <property type="match status" value="1"/>
</dbReference>
<evidence type="ECO:0000313" key="3">
    <source>
        <dbReference type="EMBL" id="AKB42299.1"/>
    </source>
</evidence>
<proteinExistence type="predicted"/>
<dbReference type="PANTHER" id="PTHR12526">
    <property type="entry name" value="GLYCOSYLTRANSFERASE"/>
    <property type="match status" value="1"/>
</dbReference>
<dbReference type="GO" id="GO:0016757">
    <property type="term" value="F:glycosyltransferase activity"/>
    <property type="evidence" value="ECO:0007669"/>
    <property type="project" value="InterPro"/>
</dbReference>
<gene>
    <name evidence="3" type="ORF">MSVAZ_0030</name>
</gene>
<accession>A0A0E3Q1V4</accession>
<keyword evidence="3" id="KW-0808">Transferase</keyword>
<feature type="domain" description="Glycosyl transferase family 1" evidence="1">
    <location>
        <begin position="156"/>
        <end position="308"/>
    </location>
</feature>
<dbReference type="Proteomes" id="UP000033096">
    <property type="component" value="Plasmid unnamed"/>
</dbReference>
<dbReference type="SUPFAM" id="SSF53756">
    <property type="entry name" value="UDP-Glycosyltransferase/glycogen phosphorylase"/>
    <property type="match status" value="1"/>
</dbReference>
<evidence type="ECO:0000259" key="1">
    <source>
        <dbReference type="Pfam" id="PF00534"/>
    </source>
</evidence>
<dbReference type="InterPro" id="IPR028098">
    <property type="entry name" value="Glyco_trans_4-like_N"/>
</dbReference>
<dbReference type="Pfam" id="PF00534">
    <property type="entry name" value="Glycos_transf_1"/>
    <property type="match status" value="1"/>
</dbReference>